<organism evidence="4 5">
    <name type="scientific">Cohnella kolymensis</name>
    <dbReference type="NCBI Taxonomy" id="1590652"/>
    <lineage>
        <taxon>Bacteria</taxon>
        <taxon>Bacillati</taxon>
        <taxon>Bacillota</taxon>
        <taxon>Bacilli</taxon>
        <taxon>Bacillales</taxon>
        <taxon>Paenibacillaceae</taxon>
        <taxon>Cohnella</taxon>
    </lineage>
</organism>
<comment type="caution">
    <text evidence="4">The sequence shown here is derived from an EMBL/GenBank/DDBJ whole genome shotgun (WGS) entry which is preliminary data.</text>
</comment>
<name>A0ABR4ZZK2_9BACL</name>
<evidence type="ECO:0000256" key="1">
    <source>
        <dbReference type="ARBA" id="ARBA00009175"/>
    </source>
</evidence>
<gene>
    <name evidence="4" type="ORF">SD71_20770</name>
</gene>
<dbReference type="PIRSF" id="PIRSF004846">
    <property type="entry name" value="ModA"/>
    <property type="match status" value="1"/>
</dbReference>
<evidence type="ECO:0000256" key="3">
    <source>
        <dbReference type="ARBA" id="ARBA00022729"/>
    </source>
</evidence>
<dbReference type="NCBIfam" id="TIGR01256">
    <property type="entry name" value="modA"/>
    <property type="match status" value="1"/>
</dbReference>
<keyword evidence="2" id="KW-0479">Metal-binding</keyword>
<dbReference type="CDD" id="cd13537">
    <property type="entry name" value="PBP2_YvgL_like"/>
    <property type="match status" value="1"/>
</dbReference>
<keyword evidence="5" id="KW-1185">Reference proteome</keyword>
<reference evidence="4 5" key="1">
    <citation type="submission" date="2014-12" db="EMBL/GenBank/DDBJ databases">
        <title>Draft genome sequence of Cohnella kolymensis strain B-2846.</title>
        <authorList>
            <person name="Karlyshev A.V."/>
            <person name="Kudryashova E.B."/>
        </authorList>
    </citation>
    <scope>NUCLEOTIDE SEQUENCE [LARGE SCALE GENOMIC DNA]</scope>
    <source>
        <strain evidence="4 5">VKM B-2846</strain>
    </source>
</reference>
<keyword evidence="3" id="KW-0732">Signal</keyword>
<dbReference type="SUPFAM" id="SSF53850">
    <property type="entry name" value="Periplasmic binding protein-like II"/>
    <property type="match status" value="1"/>
</dbReference>
<evidence type="ECO:0000313" key="4">
    <source>
        <dbReference type="EMBL" id="KIL34247.1"/>
    </source>
</evidence>
<proteinExistence type="inferred from homology"/>
<dbReference type="Gene3D" id="3.40.190.10">
    <property type="entry name" value="Periplasmic binding protein-like II"/>
    <property type="match status" value="2"/>
</dbReference>
<dbReference type="InterPro" id="IPR050682">
    <property type="entry name" value="ModA/WtpA"/>
</dbReference>
<dbReference type="InterPro" id="IPR041879">
    <property type="entry name" value="YvgL-like_PBP2"/>
</dbReference>
<evidence type="ECO:0000313" key="5">
    <source>
        <dbReference type="Proteomes" id="UP000054526"/>
    </source>
</evidence>
<accession>A0ABR4ZZK2</accession>
<dbReference type="PANTHER" id="PTHR30632:SF0">
    <property type="entry name" value="SULFATE-BINDING PROTEIN"/>
    <property type="match status" value="1"/>
</dbReference>
<dbReference type="InterPro" id="IPR005950">
    <property type="entry name" value="ModA"/>
</dbReference>
<protein>
    <submittedName>
        <fullName evidence="4">Molybdenum ABC transporter substrate-binding protein</fullName>
    </submittedName>
</protein>
<dbReference type="Proteomes" id="UP000054526">
    <property type="component" value="Unassembled WGS sequence"/>
</dbReference>
<evidence type="ECO:0000256" key="2">
    <source>
        <dbReference type="ARBA" id="ARBA00022723"/>
    </source>
</evidence>
<dbReference type="Pfam" id="PF13531">
    <property type="entry name" value="SBP_bac_11"/>
    <property type="match status" value="1"/>
</dbReference>
<dbReference type="EMBL" id="JXAL01000034">
    <property type="protein sequence ID" value="KIL34247.1"/>
    <property type="molecule type" value="Genomic_DNA"/>
</dbReference>
<comment type="similarity">
    <text evidence="1">Belongs to the bacterial solute-binding protein ModA family.</text>
</comment>
<dbReference type="PANTHER" id="PTHR30632">
    <property type="entry name" value="MOLYBDATE-BINDING PERIPLASMIC PROTEIN"/>
    <property type="match status" value="1"/>
</dbReference>
<sequence>MAAAVIFLSIVALQSGSKANASKKTELIVSAAVSLQNSLRELEADFEQHRKEIDLIFNFGSSGTLQQQIEQGASADIFLSAGKQQMDSLIGKKLVSKSKNVMSNQLVIVVRTDGVQQWPGAERLAGDDIRNIAIGQPDSVPAGMYAKQALTYSNLWDRLQEKLVYTKDVRQVLTYVETGNADAGFVYRTDALISNKVKVAMQLPSDSHEEIIYPAGLLAESKHPNEAQAFYDYLTSPSAMEIFRKHGFEQP</sequence>